<name>A0A8H4J180_9PEZI</name>
<dbReference type="EMBL" id="WWBZ02000012">
    <property type="protein sequence ID" value="KAF4310904.1"/>
    <property type="molecule type" value="Genomic_DNA"/>
</dbReference>
<feature type="domain" description="F-box" evidence="1">
    <location>
        <begin position="11"/>
        <end position="50"/>
    </location>
</feature>
<dbReference type="InterPro" id="IPR036047">
    <property type="entry name" value="F-box-like_dom_sf"/>
</dbReference>
<dbReference type="Pfam" id="PF00646">
    <property type="entry name" value="F-box"/>
    <property type="match status" value="1"/>
</dbReference>
<gene>
    <name evidence="2" type="ORF">GTA08_BOTSDO13580</name>
</gene>
<dbReference type="OrthoDB" id="3800738at2759"/>
<dbReference type="InterPro" id="IPR001810">
    <property type="entry name" value="F-box_dom"/>
</dbReference>
<dbReference type="SMART" id="SM00256">
    <property type="entry name" value="FBOX"/>
    <property type="match status" value="1"/>
</dbReference>
<evidence type="ECO:0000313" key="3">
    <source>
        <dbReference type="Proteomes" id="UP000572817"/>
    </source>
</evidence>
<accession>A0A8H4J180</accession>
<keyword evidence="3" id="KW-1185">Reference proteome</keyword>
<dbReference type="AlphaFoldDB" id="A0A8H4J180"/>
<sequence length="186" mass="21170">MRPSCDQVLHTPELLELILLHLPMRDLLLAQRTCQKFRNLIRTSPTLQQILYLKPLPESATPTSTSPTPNLSSYGTAEPVTESWQRNPLLISPFLPWFNRTRCKIKFDLTTLDVFENSALAKPNLRSIFLTPEASWRQMLVVQPPVTRLDLIRIQSNLNGDVVEDSRLWLEQGLTMGIFGMAKSDG</sequence>
<protein>
    <submittedName>
        <fullName evidence="2">F-box domain protein</fullName>
    </submittedName>
</protein>
<organism evidence="2 3">
    <name type="scientific">Botryosphaeria dothidea</name>
    <dbReference type="NCBI Taxonomy" id="55169"/>
    <lineage>
        <taxon>Eukaryota</taxon>
        <taxon>Fungi</taxon>
        <taxon>Dikarya</taxon>
        <taxon>Ascomycota</taxon>
        <taxon>Pezizomycotina</taxon>
        <taxon>Dothideomycetes</taxon>
        <taxon>Dothideomycetes incertae sedis</taxon>
        <taxon>Botryosphaeriales</taxon>
        <taxon>Botryosphaeriaceae</taxon>
        <taxon>Botryosphaeria</taxon>
    </lineage>
</organism>
<comment type="caution">
    <text evidence="2">The sequence shown here is derived from an EMBL/GenBank/DDBJ whole genome shotgun (WGS) entry which is preliminary data.</text>
</comment>
<dbReference type="SUPFAM" id="SSF81383">
    <property type="entry name" value="F-box domain"/>
    <property type="match status" value="1"/>
</dbReference>
<proteinExistence type="predicted"/>
<evidence type="ECO:0000259" key="1">
    <source>
        <dbReference type="SMART" id="SM00256"/>
    </source>
</evidence>
<dbReference type="Proteomes" id="UP000572817">
    <property type="component" value="Unassembled WGS sequence"/>
</dbReference>
<evidence type="ECO:0000313" key="2">
    <source>
        <dbReference type="EMBL" id="KAF4310904.1"/>
    </source>
</evidence>
<reference evidence="2" key="1">
    <citation type="submission" date="2020-04" db="EMBL/GenBank/DDBJ databases">
        <title>Genome Assembly and Annotation of Botryosphaeria dothidea sdau 11-99, a Latent Pathogen of Apple Fruit Ring Rot in China.</title>
        <authorList>
            <person name="Yu C."/>
            <person name="Diao Y."/>
            <person name="Lu Q."/>
            <person name="Zhao J."/>
            <person name="Cui S."/>
            <person name="Peng C."/>
            <person name="He B."/>
            <person name="Liu H."/>
        </authorList>
    </citation>
    <scope>NUCLEOTIDE SEQUENCE [LARGE SCALE GENOMIC DNA]</scope>
    <source>
        <strain evidence="2">Sdau11-99</strain>
    </source>
</reference>